<dbReference type="Pfam" id="PF13643">
    <property type="entry name" value="DUF4145"/>
    <property type="match status" value="1"/>
</dbReference>
<dbReference type="PATRIC" id="fig|33935.3.peg.4120"/>
<keyword evidence="4" id="KW-1185">Reference proteome</keyword>
<dbReference type="GO" id="GO:0003700">
    <property type="term" value="F:DNA-binding transcription factor activity"/>
    <property type="evidence" value="ECO:0007669"/>
    <property type="project" value="InterPro"/>
</dbReference>
<dbReference type="Proteomes" id="UP000037977">
    <property type="component" value="Unassembled WGS sequence"/>
</dbReference>
<dbReference type="Gene3D" id="1.10.10.10">
    <property type="entry name" value="Winged helix-like DNA-binding domain superfamily/Winged helix DNA-binding domain"/>
    <property type="match status" value="1"/>
</dbReference>
<dbReference type="OrthoDB" id="9802848at2"/>
<organism evidence="3 4">
    <name type="scientific">Lysinibacillus macroides</name>
    <dbReference type="NCBI Taxonomy" id="33935"/>
    <lineage>
        <taxon>Bacteria</taxon>
        <taxon>Bacillati</taxon>
        <taxon>Bacillota</taxon>
        <taxon>Bacilli</taxon>
        <taxon>Bacillales</taxon>
        <taxon>Bacillaceae</taxon>
        <taxon>Lysinibacillus</taxon>
    </lineage>
</organism>
<comment type="caution">
    <text evidence="3">The sequence shown here is derived from an EMBL/GenBank/DDBJ whole genome shotgun (WGS) entry which is preliminary data.</text>
</comment>
<evidence type="ECO:0000259" key="1">
    <source>
        <dbReference type="Pfam" id="PF04545"/>
    </source>
</evidence>
<dbReference type="RefSeq" id="WP_053995072.1">
    <property type="nucleotide sequence ID" value="NZ_CP065643.1"/>
</dbReference>
<evidence type="ECO:0008006" key="5">
    <source>
        <dbReference type="Google" id="ProtNLM"/>
    </source>
</evidence>
<accession>A0A0N0CVU1</accession>
<dbReference type="InterPro" id="IPR036388">
    <property type="entry name" value="WH-like_DNA-bd_sf"/>
</dbReference>
<gene>
    <name evidence="3" type="ORF">ADM90_11055</name>
</gene>
<dbReference type="InterPro" id="IPR007630">
    <property type="entry name" value="RNA_pol_sigma70_r4"/>
</dbReference>
<evidence type="ECO:0000313" key="3">
    <source>
        <dbReference type="EMBL" id="KOY82171.1"/>
    </source>
</evidence>
<proteinExistence type="predicted"/>
<evidence type="ECO:0000313" key="4">
    <source>
        <dbReference type="Proteomes" id="UP000037977"/>
    </source>
</evidence>
<protein>
    <recommendedName>
        <fullName evidence="5">RNA polymerase sigma-70 region 4 domain-containing protein</fullName>
    </recommendedName>
</protein>
<dbReference type="STRING" id="33935.ADM90_11055"/>
<dbReference type="EMBL" id="LGCI01000006">
    <property type="protein sequence ID" value="KOY82171.1"/>
    <property type="molecule type" value="Genomic_DNA"/>
</dbReference>
<feature type="domain" description="RNA polymerase sigma-70 region 4" evidence="1">
    <location>
        <begin position="718"/>
        <end position="747"/>
    </location>
</feature>
<dbReference type="Pfam" id="PF04545">
    <property type="entry name" value="Sigma70_r4"/>
    <property type="match status" value="1"/>
</dbReference>
<evidence type="ECO:0000259" key="2">
    <source>
        <dbReference type="Pfam" id="PF13643"/>
    </source>
</evidence>
<name>A0A0N0CVU1_9BACI</name>
<feature type="domain" description="DUF4145" evidence="2">
    <location>
        <begin position="24"/>
        <end position="113"/>
    </location>
</feature>
<dbReference type="GO" id="GO:0006352">
    <property type="term" value="P:DNA-templated transcription initiation"/>
    <property type="evidence" value="ECO:0007669"/>
    <property type="project" value="InterPro"/>
</dbReference>
<dbReference type="InterPro" id="IPR025285">
    <property type="entry name" value="DUF4145"/>
</dbReference>
<reference evidence="3 4" key="1">
    <citation type="submission" date="2015-07" db="EMBL/GenBank/DDBJ databases">
        <title>Genome sequencing project for genomic taxonomy and phylogenomics of Bacillus-like bacteria.</title>
        <authorList>
            <person name="Liu B."/>
            <person name="Wang J."/>
            <person name="Zhu Y."/>
            <person name="Liu G."/>
            <person name="Chen Q."/>
            <person name="Chen Z."/>
            <person name="Che J."/>
            <person name="Ge C."/>
            <person name="Shi H."/>
            <person name="Pan Z."/>
            <person name="Liu X."/>
        </authorList>
    </citation>
    <scope>NUCLEOTIDE SEQUENCE [LARGE SCALE GENOMIC DNA]</scope>
    <source>
        <strain evidence="3 4">DSM 54</strain>
    </source>
</reference>
<sequence length="1388" mass="162714">MGHNFLLDFVKNITPKMLELAKQIEDTLYDQPQASLMQARLYTEQLVKMISDMEGIETIYPLKHSERIHKLYRTNAIEEAIYVKLEWIRKKGNKAAHEFKEVHIQDVLQAHRFIYDISVWYMQIFVNHDFEAPLYKEPEKSKGNDALNSEKIEEMVKPIIENKLQQVDEMWAEVQRELAYLKQEKAKQMEPSKKTTVGVSVTKTEYPLIQYLEEHNLSYIDKRDKGGALWVIGGWEINKFLLELKKHKIYFRFSKKGGRVTKNKPAWFLLNKSFIGSAEATVEGQGNLQTPIQEIDEAQTQDEVEAILTQSDDNISQPMATLDIIPDDFWSVKEQIKMPVHLKSQLFREWVSPHFGKLSAAMQVTEFNEITVELLREYYKQSKEDFYLLMPDLYWLGFRFTGALQQFQPKINEENDGILNINPQAQHISISNVTTSIPANQLKQYGVKELKDLQNFMLSSLRLHLKDDLDQFLQGLQKEWSEELILQSTDESQHTEKRVYRLQYFKEQLFIHEKYKDLLLNSIGINGCNKLIEELAQNGIQTLADFIEPLDGIHMKLDGVGPKAVRKFWDQLGRYADSIVQDDVEEVKEGPEKVVRFEQESFEIEEVFFSYPLTVADFPEYQGTIEQLQREGNINRIADLPNDFSELLSIKKIGRLKVSKFFHALQTYIDKQRALLEIKQLPDHERFHHEINLFKKWYLDAEQNRLSNRYQAFMQKKYQTFASGKHLTLEELGQSAGITRERVRQILLKGDEIVVSSLDWIRHFIQEKIAKKTFIMNVWFHQMTEETDFVILQALGQVGIREERRFNHLLLTTWTQDQFDEYLAQFKQDIKEHFALQLISHDALTAYCMEHAEEESLPYEAVWMIANTFVTWLSEDQAVLSGLKKIDIVEMVFLQFPEGVEIYKEEGMLIERANDLMPGSFHGERSFNSVCLREGIQDKLLLWGRGVYIHHKFVTVDLAWLRLVNELASKLLENEDFIHILKLYESVKKEAQAQNVPNEYALYTLLRLYANEGIILPKFPNVLKEGDERQSNAEWIIQFIEEKGRAVSYEELEDLFIRGRGWRKFTLDYNLSSNSNIIQFKYGYYTIISNYEHITKEQLEKPIAYLKSQMSEQKIITIHSAYEKFKLLIRSVGIETRQVFYYVLRRIGIEQLQFSKFPYINDEGVHPDELTAEQFVSSYLKEQEDIVAREEVEEWLEDVFGVQQNTRMLDIALVRSNDILYYAKGQYGEYIHRDIVGLTEDGVNEIVCTMSQLMNEMIVEKERSYILLPELYKVDKLPVLDNHISWSKELLGDVLKKAEAFHIFGSYKEIFTLKEGNIQSEVDLIEYILINSFKGAVKVQQLREYLMKIRYSKSGMLLNSIEQAIEKGQARFEIIGDEMIHTKLLEEV</sequence>